<evidence type="ECO:0000313" key="10">
    <source>
        <dbReference type="Proteomes" id="UP000005439"/>
    </source>
</evidence>
<dbReference type="InterPro" id="IPR012263">
    <property type="entry name" value="M_m6A_EcoRV"/>
</dbReference>
<dbReference type="PIRSF" id="PIRSF000398">
    <property type="entry name" value="M_m6A_EcoRV"/>
    <property type="match status" value="1"/>
</dbReference>
<gene>
    <name evidence="9" type="ordered locus">Sulac_3471</name>
</gene>
<name>G8TUE7_SULAD</name>
<dbReference type="GO" id="GO:0043565">
    <property type="term" value="F:sequence-specific DNA binding"/>
    <property type="evidence" value="ECO:0007669"/>
    <property type="project" value="TreeGrafter"/>
</dbReference>
<evidence type="ECO:0000256" key="8">
    <source>
        <dbReference type="RuleBase" id="RU361257"/>
    </source>
</evidence>
<dbReference type="PATRIC" id="fig|679936.5.peg.3592"/>
<dbReference type="GO" id="GO:1904047">
    <property type="term" value="F:S-adenosyl-L-methionine binding"/>
    <property type="evidence" value="ECO:0007669"/>
    <property type="project" value="TreeGrafter"/>
</dbReference>
<dbReference type="REBASE" id="45576">
    <property type="entry name" value="M.Sac10332ORF3471P"/>
</dbReference>
<reference evidence="9 10" key="2">
    <citation type="journal article" date="2012" name="Stand. Genomic Sci.">
        <title>Complete genome sequence of the moderately thermophilic mineral-sulfide-oxidizing firmicute Sulfobacillus acidophilus type strain (NAL(T)).</title>
        <authorList>
            <person name="Anderson I."/>
            <person name="Chertkov O."/>
            <person name="Chen A."/>
            <person name="Saunders E."/>
            <person name="Lapidus A."/>
            <person name="Nolan M."/>
            <person name="Lucas S."/>
            <person name="Hammon N."/>
            <person name="Deshpande S."/>
            <person name="Cheng J.F."/>
            <person name="Han C."/>
            <person name="Tapia R."/>
            <person name="Goodwin L.A."/>
            <person name="Pitluck S."/>
            <person name="Liolios K."/>
            <person name="Pagani I."/>
            <person name="Ivanova N."/>
            <person name="Mikhailova N."/>
            <person name="Pati A."/>
            <person name="Palaniappan K."/>
            <person name="Land M."/>
            <person name="Pan C."/>
            <person name="Rohde M."/>
            <person name="Pukall R."/>
            <person name="Goker M."/>
            <person name="Detter J.C."/>
            <person name="Woyke T."/>
            <person name="Bristow J."/>
            <person name="Eisen J.A."/>
            <person name="Markowitz V."/>
            <person name="Hugenholtz P."/>
            <person name="Kyrpides N.C."/>
            <person name="Klenk H.P."/>
            <person name="Mavromatis K."/>
        </authorList>
    </citation>
    <scope>NUCLEOTIDE SEQUENCE [LARGE SCALE GENOMIC DNA]</scope>
    <source>
        <strain evidence="10">ATCC 700253 / DSM 10332 / NAL</strain>
    </source>
</reference>
<reference evidence="10" key="1">
    <citation type="submission" date="2011-12" db="EMBL/GenBank/DDBJ databases">
        <title>The complete genome of chromosome of Sulfobacillus acidophilus DSM 10332.</title>
        <authorList>
            <person name="Lucas S."/>
            <person name="Han J."/>
            <person name="Lapidus A."/>
            <person name="Bruce D."/>
            <person name="Goodwin L."/>
            <person name="Pitluck S."/>
            <person name="Peters L."/>
            <person name="Kyrpides N."/>
            <person name="Mavromatis K."/>
            <person name="Ivanova N."/>
            <person name="Mikhailova N."/>
            <person name="Chertkov O."/>
            <person name="Saunders E."/>
            <person name="Detter J.C."/>
            <person name="Tapia R."/>
            <person name="Han C."/>
            <person name="Land M."/>
            <person name="Hauser L."/>
            <person name="Markowitz V."/>
            <person name="Cheng J.-F."/>
            <person name="Hugenholtz P."/>
            <person name="Woyke T."/>
            <person name="Wu D."/>
            <person name="Pukall R."/>
            <person name="Gehrich-Schroeter G."/>
            <person name="Schneider S."/>
            <person name="Klenk H.-P."/>
            <person name="Eisen J.A."/>
        </authorList>
    </citation>
    <scope>NUCLEOTIDE SEQUENCE [LARGE SCALE GENOMIC DNA]</scope>
    <source>
        <strain evidence="10">ATCC 700253 / DSM 10332 / NAL</strain>
    </source>
</reference>
<evidence type="ECO:0000256" key="1">
    <source>
        <dbReference type="ARBA" id="ARBA00006594"/>
    </source>
</evidence>
<dbReference type="PANTHER" id="PTHR30481">
    <property type="entry name" value="DNA ADENINE METHYLASE"/>
    <property type="match status" value="1"/>
</dbReference>
<evidence type="ECO:0000256" key="2">
    <source>
        <dbReference type="ARBA" id="ARBA00011900"/>
    </source>
</evidence>
<keyword evidence="10" id="KW-1185">Reference proteome</keyword>
<feature type="binding site" evidence="7">
    <location>
        <position position="8"/>
    </location>
    <ligand>
        <name>S-adenosyl-L-methionine</name>
        <dbReference type="ChEBI" id="CHEBI:59789"/>
    </ligand>
</feature>
<evidence type="ECO:0000256" key="7">
    <source>
        <dbReference type="PIRSR" id="PIRSR000398-1"/>
    </source>
</evidence>
<dbReference type="AlphaFoldDB" id="G8TUE7"/>
<keyword evidence="5 8" id="KW-0949">S-adenosyl-L-methionine</keyword>
<comment type="catalytic activity">
    <reaction evidence="6 8">
        <text>a 2'-deoxyadenosine in DNA + S-adenosyl-L-methionine = an N(6)-methyl-2'-deoxyadenosine in DNA + S-adenosyl-L-homocysteine + H(+)</text>
        <dbReference type="Rhea" id="RHEA:15197"/>
        <dbReference type="Rhea" id="RHEA-COMP:12418"/>
        <dbReference type="Rhea" id="RHEA-COMP:12419"/>
        <dbReference type="ChEBI" id="CHEBI:15378"/>
        <dbReference type="ChEBI" id="CHEBI:57856"/>
        <dbReference type="ChEBI" id="CHEBI:59789"/>
        <dbReference type="ChEBI" id="CHEBI:90615"/>
        <dbReference type="ChEBI" id="CHEBI:90616"/>
        <dbReference type="EC" id="2.1.1.72"/>
    </reaction>
</comment>
<accession>G8TUE7</accession>
<dbReference type="EMBL" id="CP003179">
    <property type="protein sequence ID" value="AEW06909.1"/>
    <property type="molecule type" value="Genomic_DNA"/>
</dbReference>
<dbReference type="InterPro" id="IPR029063">
    <property type="entry name" value="SAM-dependent_MTases_sf"/>
</dbReference>
<keyword evidence="3 8" id="KW-0489">Methyltransferase</keyword>
<dbReference type="KEGG" id="sap:Sulac_3471"/>
<dbReference type="Gene3D" id="1.10.1020.10">
    <property type="entry name" value="Adenine-specific Methyltransferase, Domain 2"/>
    <property type="match status" value="1"/>
</dbReference>
<protein>
    <recommendedName>
        <fullName evidence="2 8">Site-specific DNA-methyltransferase (adenine-specific)</fullName>
        <ecNumber evidence="2 8">2.1.1.72</ecNumber>
    </recommendedName>
</protein>
<dbReference type="GO" id="GO:0032259">
    <property type="term" value="P:methylation"/>
    <property type="evidence" value="ECO:0007669"/>
    <property type="project" value="UniProtKB-KW"/>
</dbReference>
<dbReference type="Pfam" id="PF02086">
    <property type="entry name" value="MethyltransfD12"/>
    <property type="match status" value="1"/>
</dbReference>
<evidence type="ECO:0000313" key="9">
    <source>
        <dbReference type="EMBL" id="AEW06909.1"/>
    </source>
</evidence>
<feature type="binding site" evidence="7">
    <location>
        <position position="179"/>
    </location>
    <ligand>
        <name>S-adenosyl-L-methionine</name>
        <dbReference type="ChEBI" id="CHEBI:59789"/>
    </ligand>
</feature>
<dbReference type="STRING" id="679936.Sulac_3471"/>
<dbReference type="PROSITE" id="PS00092">
    <property type="entry name" value="N6_MTASE"/>
    <property type="match status" value="1"/>
</dbReference>
<dbReference type="InterPro" id="IPR023095">
    <property type="entry name" value="Ade_MeTrfase_dom_2"/>
</dbReference>
<dbReference type="GO" id="GO:0009007">
    <property type="term" value="F:site-specific DNA-methyltransferase (adenine-specific) activity"/>
    <property type="evidence" value="ECO:0007669"/>
    <property type="project" value="UniProtKB-UniRule"/>
</dbReference>
<feature type="binding site" evidence="7">
    <location>
        <position position="12"/>
    </location>
    <ligand>
        <name>S-adenosyl-L-methionine</name>
        <dbReference type="ChEBI" id="CHEBI:59789"/>
    </ligand>
</feature>
<comment type="similarity">
    <text evidence="1 8">Belongs to the N(4)/N(6)-methyltransferase family.</text>
</comment>
<dbReference type="GO" id="GO:0009307">
    <property type="term" value="P:DNA restriction-modification system"/>
    <property type="evidence" value="ECO:0007669"/>
    <property type="project" value="InterPro"/>
</dbReference>
<evidence type="ECO:0000256" key="6">
    <source>
        <dbReference type="ARBA" id="ARBA00047942"/>
    </source>
</evidence>
<dbReference type="HOGENOM" id="CLU_063430_0_1_9"/>
<proteinExistence type="inferred from homology"/>
<dbReference type="SUPFAM" id="SSF53335">
    <property type="entry name" value="S-adenosyl-L-methionine-dependent methyltransferases"/>
    <property type="match status" value="1"/>
</dbReference>
<dbReference type="Gene3D" id="3.40.50.150">
    <property type="entry name" value="Vaccinia Virus protein VP39"/>
    <property type="match status" value="1"/>
</dbReference>
<dbReference type="Proteomes" id="UP000005439">
    <property type="component" value="Chromosome"/>
</dbReference>
<dbReference type="NCBIfam" id="TIGR00571">
    <property type="entry name" value="dam"/>
    <property type="match status" value="1"/>
</dbReference>
<evidence type="ECO:0000256" key="4">
    <source>
        <dbReference type="ARBA" id="ARBA00022679"/>
    </source>
</evidence>
<dbReference type="GO" id="GO:0006298">
    <property type="term" value="P:mismatch repair"/>
    <property type="evidence" value="ECO:0007669"/>
    <property type="project" value="TreeGrafter"/>
</dbReference>
<organism evidence="9 10">
    <name type="scientific">Sulfobacillus acidophilus (strain ATCC 700253 / DSM 10332 / NAL)</name>
    <dbReference type="NCBI Taxonomy" id="679936"/>
    <lineage>
        <taxon>Bacteria</taxon>
        <taxon>Bacillati</taxon>
        <taxon>Bacillota</taxon>
        <taxon>Clostridia</taxon>
        <taxon>Eubacteriales</taxon>
        <taxon>Clostridiales Family XVII. Incertae Sedis</taxon>
        <taxon>Sulfobacillus</taxon>
    </lineage>
</organism>
<evidence type="ECO:0000256" key="3">
    <source>
        <dbReference type="ARBA" id="ARBA00022603"/>
    </source>
</evidence>
<dbReference type="InterPro" id="IPR002052">
    <property type="entry name" value="DNA_methylase_N6_adenine_CS"/>
</dbReference>
<keyword evidence="4 8" id="KW-0808">Transferase</keyword>
<dbReference type="EC" id="2.1.1.72" evidence="2 8"/>
<dbReference type="PRINTS" id="PR00505">
    <property type="entry name" value="D12N6MTFRASE"/>
</dbReference>
<dbReference type="PANTHER" id="PTHR30481:SF3">
    <property type="entry name" value="DNA ADENINE METHYLASE"/>
    <property type="match status" value="1"/>
</dbReference>
<sequence>MNRPFLKWAGGKMRLVPLIRQHLPPGRRLVEPFAGSAAVWLNCDYPQALIGDINPDLIRLYRVLKEAGEEFIAYCRSFFVPANNTPEAYYALREMFNQSRDPWQRSALFLYLNRHGYNGLCRYNQAGRFNVPFGQYRRPYFPETEMRTFWQKAQGAEFVSTDFRQMFLQLEPGDVVYCDPPYVPLSATASFTGYTADGFGAGDQVALAEWAKTLAARGIPVVISNHATQWTHSLYDGARQVRVPVSRPISCRASARGPVTEVVAVFS</sequence>
<feature type="binding site" evidence="7">
    <location>
        <position position="52"/>
    </location>
    <ligand>
        <name>S-adenosyl-L-methionine</name>
        <dbReference type="ChEBI" id="CHEBI:59789"/>
    </ligand>
</feature>
<evidence type="ECO:0000256" key="5">
    <source>
        <dbReference type="ARBA" id="ARBA00022691"/>
    </source>
</evidence>
<dbReference type="InterPro" id="IPR012327">
    <property type="entry name" value="MeTrfase_D12"/>
</dbReference>